<evidence type="ECO:0000313" key="3">
    <source>
        <dbReference type="Proteomes" id="UP000194565"/>
    </source>
</evidence>
<evidence type="ECO:0000313" key="2">
    <source>
        <dbReference type="EMBL" id="OUI84613.1"/>
    </source>
</evidence>
<dbReference type="AlphaFoldDB" id="A0A252A5D3"/>
<protein>
    <submittedName>
        <fullName evidence="2">Peptidase</fullName>
    </submittedName>
</protein>
<accession>A0A252A5D3</accession>
<feature type="transmembrane region" description="Helical" evidence="1">
    <location>
        <begin position="318"/>
        <end position="343"/>
    </location>
</feature>
<dbReference type="EMBL" id="JOMM01000045">
    <property type="protein sequence ID" value="OUI84613.1"/>
    <property type="molecule type" value="Genomic_DNA"/>
</dbReference>
<comment type="caution">
    <text evidence="2">The sequence shown here is derived from an EMBL/GenBank/DDBJ whole genome shotgun (WGS) entry which is preliminary data.</text>
</comment>
<proteinExistence type="predicted"/>
<dbReference type="Pfam" id="PF03929">
    <property type="entry name" value="PepSY_TM"/>
    <property type="match status" value="1"/>
</dbReference>
<dbReference type="Proteomes" id="UP000194565">
    <property type="component" value="Unassembled WGS sequence"/>
</dbReference>
<organism evidence="2 3">
    <name type="scientific">Acetobacter tropicalis</name>
    <dbReference type="NCBI Taxonomy" id="104102"/>
    <lineage>
        <taxon>Bacteria</taxon>
        <taxon>Pseudomonadati</taxon>
        <taxon>Pseudomonadota</taxon>
        <taxon>Alphaproteobacteria</taxon>
        <taxon>Acetobacterales</taxon>
        <taxon>Acetobacteraceae</taxon>
        <taxon>Acetobacter</taxon>
    </lineage>
</organism>
<name>A0A252A5D3_9PROT</name>
<reference evidence="2 3" key="1">
    <citation type="submission" date="2014-06" db="EMBL/GenBank/DDBJ databases">
        <authorList>
            <person name="Ju J."/>
            <person name="Zhang J."/>
        </authorList>
    </citation>
    <scope>NUCLEOTIDE SEQUENCE [LARGE SCALE GENOMIC DNA]</scope>
    <source>
        <strain evidence="2">DmW_042</strain>
    </source>
</reference>
<feature type="transmembrane region" description="Helical" evidence="1">
    <location>
        <begin position="176"/>
        <end position="196"/>
    </location>
</feature>
<sequence length="362" mass="40548">MRIITLIHRWVGALMGIVLVVLGLSGAVLVHKDAWTSVPHKYDAVERNAQHIGTFVTHVMNAEGKSPQMIVFASPSLGVNRLAHADGRGEYADQTGHVLVSWTSDWSRPELWLVTLHRYLFMRPQGETYVGVAGLIGILMVITGSVLWWRTRKTFEFRLWPKRFSRPAIIRHHRDLGIIIAPLLLLSFMTGVLMVFRPLGGIAFGPGTSAALTHSLKPPVYPHVKMGRDLNWVSMMETAQQQFPEAEFRSLALPRKESGLITLRMRQPDEWLPNGRTMLWFAADTGHLIEARDARIMSLQARLFNDVFPVHAAKIGGLFYRIVMTLSGVGLVLLGVFAIWTFWTAGNKKEAKKAKAQTGLMG</sequence>
<keyword evidence="1" id="KW-0812">Transmembrane</keyword>
<evidence type="ECO:0000256" key="1">
    <source>
        <dbReference type="SAM" id="Phobius"/>
    </source>
</evidence>
<dbReference type="PANTHER" id="PTHR34219">
    <property type="entry name" value="IRON-REGULATED INNER MEMBRANE PROTEIN-RELATED"/>
    <property type="match status" value="1"/>
</dbReference>
<keyword evidence="1" id="KW-0472">Membrane</keyword>
<feature type="transmembrane region" description="Helical" evidence="1">
    <location>
        <begin position="12"/>
        <end position="30"/>
    </location>
</feature>
<dbReference type="InterPro" id="IPR005625">
    <property type="entry name" value="PepSY-ass_TM"/>
</dbReference>
<gene>
    <name evidence="2" type="ORF">HC62_13250</name>
</gene>
<keyword evidence="1" id="KW-1133">Transmembrane helix</keyword>
<feature type="transmembrane region" description="Helical" evidence="1">
    <location>
        <begin position="129"/>
        <end position="149"/>
    </location>
</feature>